<dbReference type="EMBL" id="FNQC01000010">
    <property type="protein sequence ID" value="SDZ31491.1"/>
    <property type="molecule type" value="Genomic_DNA"/>
</dbReference>
<dbReference type="InterPro" id="IPR013570">
    <property type="entry name" value="Tscrpt_reg_YsiA_C"/>
</dbReference>
<dbReference type="PROSITE" id="PS50977">
    <property type="entry name" value="HTH_TETR_2"/>
    <property type="match status" value="1"/>
</dbReference>
<feature type="domain" description="HTH tetR-type" evidence="3">
    <location>
        <begin position="93"/>
        <end position="153"/>
    </location>
</feature>
<dbReference type="PANTHER" id="PTHR43479">
    <property type="entry name" value="ACREF/ENVCD OPERON REPRESSOR-RELATED"/>
    <property type="match status" value="1"/>
</dbReference>
<dbReference type="Gene3D" id="1.10.357.10">
    <property type="entry name" value="Tetracycline Repressor, domain 2"/>
    <property type="match status" value="1"/>
</dbReference>
<dbReference type="SUPFAM" id="SSF46689">
    <property type="entry name" value="Homeodomain-like"/>
    <property type="match status" value="1"/>
</dbReference>
<protein>
    <submittedName>
        <fullName evidence="4">Transcriptional regulator, TetR family</fullName>
    </submittedName>
</protein>
<sequence>MSCYSRLDWNWECTTGFQSKYTRNTQYLEYKVAVILTNGTHSICAKAQMLKKNKGKKERFYRIDFFTGKRLALLPGIIYFYRVNTHLQIMQISERQVEIIEAAGKILTSSGVSGLTIKNLAKEMDFSESAVYRHFTSKEEIIIAMLEYLADNMDKRYSQAINAKQSPLEKFTLLFQNQFSFFKNNAHFVVAVFSDGLMEESQRINETILKIMAVKMKHLMPIVVEGQQKGVFTNSITSEELIHIIMGTFRLQMLKWRIANFQFDIERNGNNMIQALLTIIKNQKKE</sequence>
<evidence type="ECO:0000313" key="5">
    <source>
        <dbReference type="Proteomes" id="UP000199663"/>
    </source>
</evidence>
<proteinExistence type="predicted"/>
<dbReference type="PRINTS" id="PR00455">
    <property type="entry name" value="HTHTETR"/>
</dbReference>
<evidence type="ECO:0000256" key="2">
    <source>
        <dbReference type="PROSITE-ProRule" id="PRU00335"/>
    </source>
</evidence>
<evidence type="ECO:0000313" key="4">
    <source>
        <dbReference type="EMBL" id="SDZ31491.1"/>
    </source>
</evidence>
<keyword evidence="5" id="KW-1185">Reference proteome</keyword>
<comment type="caution">
    <text evidence="4">The sequence shown here is derived from an EMBL/GenBank/DDBJ whole genome shotgun (WGS) entry which is preliminary data.</text>
</comment>
<dbReference type="Pfam" id="PF08359">
    <property type="entry name" value="TetR_C_4"/>
    <property type="match status" value="1"/>
</dbReference>
<name>A0A1H3S203_9BACT</name>
<dbReference type="SUPFAM" id="SSF48498">
    <property type="entry name" value="Tetracyclin repressor-like, C-terminal domain"/>
    <property type="match status" value="1"/>
</dbReference>
<dbReference type="Pfam" id="PF00440">
    <property type="entry name" value="TetR_N"/>
    <property type="match status" value="1"/>
</dbReference>
<dbReference type="Proteomes" id="UP000199663">
    <property type="component" value="Unassembled WGS sequence"/>
</dbReference>
<gene>
    <name evidence="4" type="ORF">SAMN05444412_11019</name>
</gene>
<dbReference type="InterPro" id="IPR009057">
    <property type="entry name" value="Homeodomain-like_sf"/>
</dbReference>
<dbReference type="InterPro" id="IPR036271">
    <property type="entry name" value="Tet_transcr_reg_TetR-rel_C_sf"/>
</dbReference>
<feature type="DNA-binding region" description="H-T-H motif" evidence="2">
    <location>
        <begin position="116"/>
        <end position="135"/>
    </location>
</feature>
<evidence type="ECO:0000259" key="3">
    <source>
        <dbReference type="PROSITE" id="PS50977"/>
    </source>
</evidence>
<accession>A0A1H3S203</accession>
<dbReference type="InterPro" id="IPR050624">
    <property type="entry name" value="HTH-type_Tx_Regulator"/>
</dbReference>
<evidence type="ECO:0000256" key="1">
    <source>
        <dbReference type="ARBA" id="ARBA00023125"/>
    </source>
</evidence>
<dbReference type="PANTHER" id="PTHR43479:SF11">
    <property type="entry name" value="ACREF_ENVCD OPERON REPRESSOR-RELATED"/>
    <property type="match status" value="1"/>
</dbReference>
<dbReference type="InterPro" id="IPR001647">
    <property type="entry name" value="HTH_TetR"/>
</dbReference>
<keyword evidence="1 2" id="KW-0238">DNA-binding</keyword>
<organism evidence="4 5">
    <name type="scientific">Rhodonellum ikkaensis</name>
    <dbReference type="NCBI Taxonomy" id="336829"/>
    <lineage>
        <taxon>Bacteria</taxon>
        <taxon>Pseudomonadati</taxon>
        <taxon>Bacteroidota</taxon>
        <taxon>Cytophagia</taxon>
        <taxon>Cytophagales</taxon>
        <taxon>Cytophagaceae</taxon>
        <taxon>Rhodonellum</taxon>
    </lineage>
</organism>
<reference evidence="4 5" key="1">
    <citation type="submission" date="2016-10" db="EMBL/GenBank/DDBJ databases">
        <authorList>
            <person name="Varghese N."/>
            <person name="Submissions S."/>
        </authorList>
    </citation>
    <scope>NUCLEOTIDE SEQUENCE [LARGE SCALE GENOMIC DNA]</scope>
    <source>
        <strain evidence="4 5">DSM 17997</strain>
    </source>
</reference>